<dbReference type="SUPFAM" id="SSF53383">
    <property type="entry name" value="PLP-dependent transferases"/>
    <property type="match status" value="1"/>
</dbReference>
<feature type="domain" description="HTH gntR-type" evidence="6">
    <location>
        <begin position="2"/>
        <end position="70"/>
    </location>
</feature>
<dbReference type="PANTHER" id="PTHR46577">
    <property type="entry name" value="HTH-TYPE TRANSCRIPTIONAL REGULATORY PROTEIN GABR"/>
    <property type="match status" value="1"/>
</dbReference>
<comment type="similarity">
    <text evidence="1">In the C-terminal section; belongs to the class-I pyridoxal-phosphate-dependent aminotransferase family.</text>
</comment>
<reference evidence="8" key="1">
    <citation type="submission" date="2014-12" db="EMBL/GenBank/DDBJ databases">
        <title>Genome sequence of Clostridium beijerinckii strain 59B.</title>
        <authorList>
            <person name="Little G.T."/>
            <person name="Minton N.P."/>
        </authorList>
    </citation>
    <scope>NUCLEOTIDE SEQUENCE [LARGE SCALE GENOMIC DNA]</scope>
    <source>
        <strain evidence="8">59B</strain>
    </source>
</reference>
<protein>
    <submittedName>
        <fullName evidence="7">Transcriptional regulator</fullName>
    </submittedName>
</protein>
<dbReference type="RefSeq" id="WP_041901127.1">
    <property type="nucleotide sequence ID" value="NZ_CP010086.2"/>
</dbReference>
<dbReference type="Pfam" id="PF00155">
    <property type="entry name" value="Aminotran_1_2"/>
    <property type="match status" value="1"/>
</dbReference>
<evidence type="ECO:0000313" key="8">
    <source>
        <dbReference type="Proteomes" id="UP000031866"/>
    </source>
</evidence>
<dbReference type="OrthoDB" id="163333at2"/>
<evidence type="ECO:0000313" key="7">
    <source>
        <dbReference type="EMBL" id="AJH00664.1"/>
    </source>
</evidence>
<dbReference type="InterPro" id="IPR015422">
    <property type="entry name" value="PyrdxlP-dep_Trfase_small"/>
</dbReference>
<name>A0A0B5QUS7_CLOBE</name>
<accession>A0A0B5QUS7</accession>
<dbReference type="GO" id="GO:0003824">
    <property type="term" value="F:catalytic activity"/>
    <property type="evidence" value="ECO:0007669"/>
    <property type="project" value="UniProtKB-ARBA"/>
</dbReference>
<dbReference type="InterPro" id="IPR000524">
    <property type="entry name" value="Tscrpt_reg_HTH_GntR"/>
</dbReference>
<dbReference type="InterPro" id="IPR004839">
    <property type="entry name" value="Aminotransferase_I/II_large"/>
</dbReference>
<evidence type="ECO:0000256" key="2">
    <source>
        <dbReference type="ARBA" id="ARBA00022898"/>
    </source>
</evidence>
<evidence type="ECO:0000256" key="5">
    <source>
        <dbReference type="ARBA" id="ARBA00023163"/>
    </source>
</evidence>
<dbReference type="Proteomes" id="UP000031866">
    <property type="component" value="Chromosome"/>
</dbReference>
<keyword evidence="3" id="KW-0805">Transcription regulation</keyword>
<dbReference type="GO" id="GO:0030170">
    <property type="term" value="F:pyridoxal phosphate binding"/>
    <property type="evidence" value="ECO:0007669"/>
    <property type="project" value="InterPro"/>
</dbReference>
<evidence type="ECO:0000256" key="4">
    <source>
        <dbReference type="ARBA" id="ARBA00023125"/>
    </source>
</evidence>
<dbReference type="SUPFAM" id="SSF46785">
    <property type="entry name" value="Winged helix' DNA-binding domain"/>
    <property type="match status" value="1"/>
</dbReference>
<sequence length="444" mass="52315">MKKKYEIIIEYIEELAEKNELKQGQRLPPIRTLVDKFECNKSTIIRAYKELEMNHRIYSIPKSGYYLVENNSEENEENGSIDFSLVVPDSRLLPYKEFNHCINRAVELYKNDLFIYGDTEGFKSLRASLVNFFSEYQIFTSMDKICITSGSQQAISILSKMSFPNGKKNILVEQPTYSLIHKLVEINGERLIGINRDFNSINLEELENIFKNQDIKFFYTIPRLHNPLGTSYSEKDKRCIAELAEKYDVYIVEDDYLADLDKNKKSLPIYYYDIWERVVYLKSFSKTFMPGIRLGAVVLQEKLKSEFLKHKRYYDLSTSALEQGALEIYINSGMYKKHIQKIQFAYMKKMNYLKECLKNIDTEGVELFIPDTGFFIWMQFTKYIDMETLNKRLNEKMIYIAEGKAFFIDNSSRISCFRLCISKLTKDKIKLGLQILFEEIHKLI</sequence>
<dbReference type="PANTHER" id="PTHR46577:SF1">
    <property type="entry name" value="HTH-TYPE TRANSCRIPTIONAL REGULATORY PROTEIN GABR"/>
    <property type="match status" value="1"/>
</dbReference>
<proteinExistence type="inferred from homology"/>
<dbReference type="InterPro" id="IPR036388">
    <property type="entry name" value="WH-like_DNA-bd_sf"/>
</dbReference>
<dbReference type="GO" id="GO:0003677">
    <property type="term" value="F:DNA binding"/>
    <property type="evidence" value="ECO:0007669"/>
    <property type="project" value="UniProtKB-KW"/>
</dbReference>
<evidence type="ECO:0000256" key="3">
    <source>
        <dbReference type="ARBA" id="ARBA00023015"/>
    </source>
</evidence>
<evidence type="ECO:0000256" key="1">
    <source>
        <dbReference type="ARBA" id="ARBA00005384"/>
    </source>
</evidence>
<dbReference type="EMBL" id="CP010086">
    <property type="protein sequence ID" value="AJH00664.1"/>
    <property type="molecule type" value="Genomic_DNA"/>
</dbReference>
<keyword evidence="4" id="KW-0238">DNA-binding</keyword>
<dbReference type="Gene3D" id="3.40.640.10">
    <property type="entry name" value="Type I PLP-dependent aspartate aminotransferase-like (Major domain)"/>
    <property type="match status" value="1"/>
</dbReference>
<dbReference type="InterPro" id="IPR015424">
    <property type="entry name" value="PyrdxlP-dep_Trfase"/>
</dbReference>
<dbReference type="SMART" id="SM00345">
    <property type="entry name" value="HTH_GNTR"/>
    <property type="match status" value="1"/>
</dbReference>
<gene>
    <name evidence="7" type="ORF">LF65_04122</name>
</gene>
<keyword evidence="2" id="KW-0663">Pyridoxal phosphate</keyword>
<dbReference type="InterPro" id="IPR036390">
    <property type="entry name" value="WH_DNA-bd_sf"/>
</dbReference>
<dbReference type="AlphaFoldDB" id="A0A0B5QUS7"/>
<dbReference type="InterPro" id="IPR051446">
    <property type="entry name" value="HTH_trans_reg/aminotransferase"/>
</dbReference>
<organism evidence="7 8">
    <name type="scientific">Clostridium beijerinckii</name>
    <name type="common">Clostridium MP</name>
    <dbReference type="NCBI Taxonomy" id="1520"/>
    <lineage>
        <taxon>Bacteria</taxon>
        <taxon>Bacillati</taxon>
        <taxon>Bacillota</taxon>
        <taxon>Clostridia</taxon>
        <taxon>Eubacteriales</taxon>
        <taxon>Clostridiaceae</taxon>
        <taxon>Clostridium</taxon>
    </lineage>
</organism>
<dbReference type="GO" id="GO:0003700">
    <property type="term" value="F:DNA-binding transcription factor activity"/>
    <property type="evidence" value="ECO:0007669"/>
    <property type="project" value="InterPro"/>
</dbReference>
<evidence type="ECO:0000259" key="6">
    <source>
        <dbReference type="PROSITE" id="PS50949"/>
    </source>
</evidence>
<dbReference type="KEGG" id="cbei:LF65_04122"/>
<keyword evidence="5" id="KW-0804">Transcription</keyword>
<dbReference type="CDD" id="cd00609">
    <property type="entry name" value="AAT_like"/>
    <property type="match status" value="1"/>
</dbReference>
<dbReference type="Gene3D" id="3.90.1150.10">
    <property type="entry name" value="Aspartate Aminotransferase, domain 1"/>
    <property type="match status" value="1"/>
</dbReference>
<dbReference type="PROSITE" id="PS50949">
    <property type="entry name" value="HTH_GNTR"/>
    <property type="match status" value="1"/>
</dbReference>
<dbReference type="Pfam" id="PF00392">
    <property type="entry name" value="GntR"/>
    <property type="match status" value="1"/>
</dbReference>
<dbReference type="STRING" id="1520.LF65_04122"/>
<dbReference type="InterPro" id="IPR015421">
    <property type="entry name" value="PyrdxlP-dep_Trfase_major"/>
</dbReference>
<dbReference type="Gene3D" id="1.10.10.10">
    <property type="entry name" value="Winged helix-like DNA-binding domain superfamily/Winged helix DNA-binding domain"/>
    <property type="match status" value="1"/>
</dbReference>